<dbReference type="NCBIfam" id="TIGR00064">
    <property type="entry name" value="ftsY"/>
    <property type="match status" value="1"/>
</dbReference>
<evidence type="ECO:0000256" key="4">
    <source>
        <dbReference type="ARBA" id="ARBA00022801"/>
    </source>
</evidence>
<comment type="subcellular location">
    <subcellularLocation>
        <location evidence="9">Cell membrane</location>
        <topology evidence="9">Peripheral membrane protein</topology>
        <orientation evidence="9">Cytoplasmic side</orientation>
    </subcellularLocation>
    <subcellularLocation>
        <location evidence="9">Cytoplasm</location>
    </subcellularLocation>
</comment>
<organism evidence="14 15">
    <name type="scientific">Shewanella colwelliana</name>
    <name type="common">Alteromonas colwelliana</name>
    <dbReference type="NCBI Taxonomy" id="23"/>
    <lineage>
        <taxon>Bacteria</taxon>
        <taxon>Pseudomonadati</taxon>
        <taxon>Pseudomonadota</taxon>
        <taxon>Gammaproteobacteria</taxon>
        <taxon>Alteromonadales</taxon>
        <taxon>Shewanellaceae</taxon>
        <taxon>Shewanella</taxon>
    </lineage>
</organism>
<comment type="function">
    <text evidence="9">Involved in targeting and insertion of nascent membrane proteins into the cytoplasmic membrane. Acts as a receptor for the complex formed by the signal recognition particle (SRP) and the ribosome-nascent chain (RNC). Interaction with SRP-RNC leads to the transfer of the RNC complex to the Sec translocase for insertion into the membrane, the hydrolysis of GTP by both Ffh and FtsY, and the dissociation of the SRP-FtsY complex into the individual components.</text>
</comment>
<feature type="region of interest" description="Disordered" evidence="10">
    <location>
        <begin position="205"/>
        <end position="237"/>
    </location>
</feature>
<evidence type="ECO:0000256" key="8">
    <source>
        <dbReference type="ARBA" id="ARBA00048027"/>
    </source>
</evidence>
<dbReference type="InterPro" id="IPR036225">
    <property type="entry name" value="SRP/SRP_N"/>
</dbReference>
<evidence type="ECO:0000259" key="11">
    <source>
        <dbReference type="SMART" id="SM00382"/>
    </source>
</evidence>
<dbReference type="InterPro" id="IPR013822">
    <property type="entry name" value="Signal_recog_particl_SRP54_hlx"/>
</dbReference>
<dbReference type="Pfam" id="PF02881">
    <property type="entry name" value="SRP54_N"/>
    <property type="match status" value="1"/>
</dbReference>
<evidence type="ECO:0000259" key="12">
    <source>
        <dbReference type="SMART" id="SM00962"/>
    </source>
</evidence>
<dbReference type="HAMAP" id="MF_00920">
    <property type="entry name" value="FtsY"/>
    <property type="match status" value="1"/>
</dbReference>
<dbReference type="SUPFAM" id="SSF52540">
    <property type="entry name" value="P-loop containing nucleoside triphosphate hydrolases"/>
    <property type="match status" value="1"/>
</dbReference>
<evidence type="ECO:0000313" key="14">
    <source>
        <dbReference type="EMBL" id="GIU42422.1"/>
    </source>
</evidence>
<dbReference type="Gene3D" id="1.20.120.140">
    <property type="entry name" value="Signal recognition particle SRP54, nucleotide-binding domain"/>
    <property type="match status" value="1"/>
</dbReference>
<keyword evidence="3 9" id="KW-0547">Nucleotide-binding</keyword>
<feature type="domain" description="SRP54-type proteins GTP-binding" evidence="12">
    <location>
        <begin position="337"/>
        <end position="538"/>
    </location>
</feature>
<dbReference type="SMART" id="SM00962">
    <property type="entry name" value="SRP54"/>
    <property type="match status" value="1"/>
</dbReference>
<feature type="compositionally biased region" description="Low complexity" evidence="10">
    <location>
        <begin position="97"/>
        <end position="108"/>
    </location>
</feature>
<feature type="binding site" evidence="9">
    <location>
        <begin position="426"/>
        <end position="430"/>
    </location>
    <ligand>
        <name>GTP</name>
        <dbReference type="ChEBI" id="CHEBI:37565"/>
    </ligand>
</feature>
<feature type="compositionally biased region" description="Low complexity" evidence="10">
    <location>
        <begin position="47"/>
        <end position="61"/>
    </location>
</feature>
<evidence type="ECO:0000256" key="3">
    <source>
        <dbReference type="ARBA" id="ARBA00022741"/>
    </source>
</evidence>
<evidence type="ECO:0000313" key="15">
    <source>
        <dbReference type="Proteomes" id="UP000773469"/>
    </source>
</evidence>
<gene>
    <name evidence="9" type="primary">ftsY</name>
    <name evidence="14" type="ORF">TUM3794_25700</name>
</gene>
<evidence type="ECO:0000256" key="7">
    <source>
        <dbReference type="ARBA" id="ARBA00023170"/>
    </source>
</evidence>
<proteinExistence type="inferred from homology"/>
<dbReference type="EC" id="3.6.5.4" evidence="9"/>
<dbReference type="Pfam" id="PF00448">
    <property type="entry name" value="SRP54"/>
    <property type="match status" value="1"/>
</dbReference>
<feature type="region of interest" description="Disordered" evidence="10">
    <location>
        <begin position="78"/>
        <end position="152"/>
    </location>
</feature>
<comment type="caution">
    <text evidence="14">The sequence shown here is derived from an EMBL/GenBank/DDBJ whole genome shotgun (WGS) entry which is preliminary data.</text>
</comment>
<keyword evidence="15" id="KW-1185">Reference proteome</keyword>
<dbReference type="InterPro" id="IPR003593">
    <property type="entry name" value="AAA+_ATPase"/>
</dbReference>
<dbReference type="InterPro" id="IPR027417">
    <property type="entry name" value="P-loop_NTPase"/>
</dbReference>
<dbReference type="InterPro" id="IPR042101">
    <property type="entry name" value="SRP54_N_sf"/>
</dbReference>
<feature type="binding site" evidence="9">
    <location>
        <begin position="490"/>
        <end position="493"/>
    </location>
    <ligand>
        <name>GTP</name>
        <dbReference type="ChEBI" id="CHEBI:37565"/>
    </ligand>
</feature>
<dbReference type="SMART" id="SM00382">
    <property type="entry name" value="AAA"/>
    <property type="match status" value="1"/>
</dbReference>
<feature type="domain" description="Signal recognition particle SRP54 helical bundle" evidence="13">
    <location>
        <begin position="242"/>
        <end position="322"/>
    </location>
</feature>
<dbReference type="RefSeq" id="WP_220757139.1">
    <property type="nucleotide sequence ID" value="NZ_BPEU01000018.1"/>
</dbReference>
<reference evidence="14 15" key="1">
    <citation type="submission" date="2021-05" db="EMBL/GenBank/DDBJ databases">
        <title>Molecular characterization for Shewanella algae harboring chromosomal blaOXA-55-like strains isolated from clinical and environment sample.</title>
        <authorList>
            <person name="Ohama Y."/>
            <person name="Aoki K."/>
            <person name="Harada S."/>
            <person name="Moriya K."/>
            <person name="Ishii Y."/>
            <person name="Tateda K."/>
        </authorList>
    </citation>
    <scope>NUCLEOTIDE SEQUENCE [LARGE SCALE GENOMIC DNA]</scope>
    <source>
        <strain evidence="14 15">MBTL60-118</strain>
    </source>
</reference>
<dbReference type="SUPFAM" id="SSF47364">
    <property type="entry name" value="Domain of the SRP/SRP receptor G-proteins"/>
    <property type="match status" value="1"/>
</dbReference>
<comment type="subunit">
    <text evidence="9">Part of the signal recognition particle protein translocation system, which is composed of SRP and FtsY. SRP is a ribonucleoprotein composed of Ffh and a 4.5S RNA molecule.</text>
</comment>
<keyword evidence="6 9" id="KW-0472">Membrane</keyword>
<evidence type="ECO:0000256" key="9">
    <source>
        <dbReference type="HAMAP-Rule" id="MF_00920"/>
    </source>
</evidence>
<dbReference type="PANTHER" id="PTHR43134">
    <property type="entry name" value="SIGNAL RECOGNITION PARTICLE RECEPTOR SUBUNIT ALPHA"/>
    <property type="match status" value="1"/>
</dbReference>
<dbReference type="SMART" id="SM00963">
    <property type="entry name" value="SRP54_N"/>
    <property type="match status" value="1"/>
</dbReference>
<dbReference type="CDD" id="cd17874">
    <property type="entry name" value="FtsY"/>
    <property type="match status" value="1"/>
</dbReference>
<dbReference type="Proteomes" id="UP000773469">
    <property type="component" value="Unassembled WGS sequence"/>
</dbReference>
<dbReference type="InterPro" id="IPR000897">
    <property type="entry name" value="SRP54_GTPase_dom"/>
</dbReference>
<feature type="compositionally biased region" description="Low complexity" evidence="10">
    <location>
        <begin position="78"/>
        <end position="88"/>
    </location>
</feature>
<keyword evidence="5 9" id="KW-0342">GTP-binding</keyword>
<feature type="domain" description="AAA+ ATPase" evidence="11">
    <location>
        <begin position="336"/>
        <end position="527"/>
    </location>
</feature>
<evidence type="ECO:0000256" key="5">
    <source>
        <dbReference type="ARBA" id="ARBA00023134"/>
    </source>
</evidence>
<feature type="compositionally biased region" description="Low complexity" evidence="10">
    <location>
        <begin position="127"/>
        <end position="138"/>
    </location>
</feature>
<evidence type="ECO:0000256" key="6">
    <source>
        <dbReference type="ARBA" id="ARBA00023136"/>
    </source>
</evidence>
<feature type="region of interest" description="Disordered" evidence="10">
    <location>
        <begin position="16"/>
        <end position="61"/>
    </location>
</feature>
<protein>
    <recommendedName>
        <fullName evidence="9">Signal recognition particle receptor FtsY</fullName>
        <shortName evidence="9">SRP receptor</shortName>
        <ecNumber evidence="9">3.6.5.4</ecNumber>
    </recommendedName>
</protein>
<dbReference type="PANTHER" id="PTHR43134:SF1">
    <property type="entry name" value="SIGNAL RECOGNITION PARTICLE RECEPTOR SUBUNIT ALPHA"/>
    <property type="match status" value="1"/>
</dbReference>
<evidence type="ECO:0000256" key="1">
    <source>
        <dbReference type="ARBA" id="ARBA00022475"/>
    </source>
</evidence>
<dbReference type="Gene3D" id="3.40.50.300">
    <property type="entry name" value="P-loop containing nucleotide triphosphate hydrolases"/>
    <property type="match status" value="1"/>
</dbReference>
<accession>A0ABQ4P4L4</accession>
<feature type="binding site" evidence="9">
    <location>
        <begin position="344"/>
        <end position="351"/>
    </location>
    <ligand>
        <name>GTP</name>
        <dbReference type="ChEBI" id="CHEBI:37565"/>
    </ligand>
</feature>
<evidence type="ECO:0000256" key="2">
    <source>
        <dbReference type="ARBA" id="ARBA00022490"/>
    </source>
</evidence>
<comment type="similarity">
    <text evidence="9">Belongs to the GTP-binding SRP family. FtsY subfamily.</text>
</comment>
<evidence type="ECO:0000256" key="10">
    <source>
        <dbReference type="SAM" id="MobiDB-lite"/>
    </source>
</evidence>
<comment type="catalytic activity">
    <reaction evidence="8 9">
        <text>GTP + H2O = GDP + phosphate + H(+)</text>
        <dbReference type="Rhea" id="RHEA:19669"/>
        <dbReference type="ChEBI" id="CHEBI:15377"/>
        <dbReference type="ChEBI" id="CHEBI:15378"/>
        <dbReference type="ChEBI" id="CHEBI:37565"/>
        <dbReference type="ChEBI" id="CHEBI:43474"/>
        <dbReference type="ChEBI" id="CHEBI:58189"/>
        <dbReference type="EC" id="3.6.5.4"/>
    </reaction>
</comment>
<dbReference type="EMBL" id="BPEU01000018">
    <property type="protein sequence ID" value="GIU42422.1"/>
    <property type="molecule type" value="Genomic_DNA"/>
</dbReference>
<keyword evidence="7 9" id="KW-0675">Receptor</keyword>
<keyword evidence="1 9" id="KW-1003">Cell membrane</keyword>
<sequence length="546" mass="59559">MAKKGFFSWFRKDKSKEEVAAPEVEVGDSSDAPATESVKSEHDNGGLVAEQAEQAEQARLAAEQAEQARLAAEQVEQARLAAEQAEQTRLAEEQAEQARLAAEQAEQTRLAEEQAEQARLAEEQAEQARLAAEQAEQARLAEEQAEQARLAEEQVEQARLAAEQARLAAEQAEQARLAEEQVEQARLAAEQARLAAEQAEQARLAAEQAEQARLAEEQQDVANEQQPEPQQKPSKEGFFARLKRGLKRTSENIGSGFVGLFKGKQIDDDLFEELEEQLLIADVGVETTTRLISSLTEQASRKQLKDGEALYELMREEMQKTLEPVSIPLVPENSEGPFVILMVGVNGVGKTTTIGKLAKQYQKQGKSVMLAAGDTFRAAAVEQLQVWGQRNDIPVVAQHTGADSASVLFDALQAARARNVDILIADTAGRLQNKAHLMDELKKVVRVMKKQDESAPHEVMLTLDASTGQNAISQAQLFKEAVGVTGITISKLDGTAKGGVIFAIADKFGIPIRHIGVGEQIDDLRPFDAKDFVDALFSHEGDESAS</sequence>
<keyword evidence="2 9" id="KW-0963">Cytoplasm</keyword>
<name>A0ABQ4P4L4_SHECO</name>
<dbReference type="InterPro" id="IPR004390">
    <property type="entry name" value="SR_rcpt_FtsY"/>
</dbReference>
<evidence type="ECO:0000259" key="13">
    <source>
        <dbReference type="SMART" id="SM00963"/>
    </source>
</evidence>
<keyword evidence="4 9" id="KW-0378">Hydrolase</keyword>